<evidence type="ECO:0000259" key="2">
    <source>
        <dbReference type="SMART" id="SM00843"/>
    </source>
</evidence>
<evidence type="ECO:0000313" key="4">
    <source>
        <dbReference type="Proteomes" id="UP000270678"/>
    </source>
</evidence>
<dbReference type="InterPro" id="IPR018925">
    <property type="entry name" value="XtmA-like_N"/>
</dbReference>
<dbReference type="SUPFAM" id="SSF46785">
    <property type="entry name" value="Winged helix' DNA-binding domain"/>
    <property type="match status" value="1"/>
</dbReference>
<dbReference type="AlphaFoldDB" id="A0A3S9UXS0"/>
<organism evidence="3 4">
    <name type="scientific">Paenibacillus lutimineralis</name>
    <dbReference type="NCBI Taxonomy" id="2707005"/>
    <lineage>
        <taxon>Bacteria</taxon>
        <taxon>Bacillati</taxon>
        <taxon>Bacillota</taxon>
        <taxon>Bacilli</taxon>
        <taxon>Bacillales</taxon>
        <taxon>Paenibacillaceae</taxon>
        <taxon>Paenibacillus</taxon>
    </lineage>
</organism>
<dbReference type="InterPro" id="IPR050206">
    <property type="entry name" value="FtsK/SpoIIIE/SftA"/>
</dbReference>
<dbReference type="InterPro" id="IPR036388">
    <property type="entry name" value="WH-like_DNA-bd_sf"/>
</dbReference>
<protein>
    <recommendedName>
        <fullName evidence="2">FtsK gamma domain-containing protein</fullName>
    </recommendedName>
</protein>
<dbReference type="Gene3D" id="1.10.10.10">
    <property type="entry name" value="Winged helix-like DNA-binding domain superfamily/Winged helix DNA-binding domain"/>
    <property type="match status" value="1"/>
</dbReference>
<dbReference type="OrthoDB" id="7358785at2"/>
<feature type="region of interest" description="Disordered" evidence="1">
    <location>
        <begin position="1"/>
        <end position="39"/>
    </location>
</feature>
<evidence type="ECO:0000313" key="3">
    <source>
        <dbReference type="EMBL" id="AZS15114.1"/>
    </source>
</evidence>
<dbReference type="InterPro" id="IPR018541">
    <property type="entry name" value="Ftsk_gamma"/>
</dbReference>
<feature type="compositionally biased region" description="Basic and acidic residues" evidence="1">
    <location>
        <begin position="125"/>
        <end position="151"/>
    </location>
</feature>
<feature type="compositionally biased region" description="Basic and acidic residues" evidence="1">
    <location>
        <begin position="1"/>
        <end position="14"/>
    </location>
</feature>
<dbReference type="PANTHER" id="PTHR22683:SF41">
    <property type="entry name" value="DNA TRANSLOCASE FTSK"/>
    <property type="match status" value="1"/>
</dbReference>
<dbReference type="Proteomes" id="UP000270678">
    <property type="component" value="Chromosome"/>
</dbReference>
<feature type="domain" description="FtsK gamma" evidence="2">
    <location>
        <begin position="39"/>
        <end position="104"/>
    </location>
</feature>
<dbReference type="EMBL" id="CP034346">
    <property type="protein sequence ID" value="AZS15114.1"/>
    <property type="molecule type" value="Genomic_DNA"/>
</dbReference>
<reference evidence="4" key="1">
    <citation type="submission" date="2018-12" db="EMBL/GenBank/DDBJ databases">
        <title>Complete genome sequence of Paenibacillus sp. MBLB1234.</title>
        <authorList>
            <person name="Nam Y.-D."/>
            <person name="Kang J."/>
            <person name="Chung W.-H."/>
            <person name="Park Y.S."/>
        </authorList>
    </citation>
    <scope>NUCLEOTIDE SEQUENCE [LARGE SCALE GENOMIC DNA]</scope>
    <source>
        <strain evidence="4">MBLB1234</strain>
    </source>
</reference>
<dbReference type="KEGG" id="plut:EI981_11990"/>
<dbReference type="InterPro" id="IPR036390">
    <property type="entry name" value="WH_DNA-bd_sf"/>
</dbReference>
<name>A0A3S9UXS0_9BACL</name>
<feature type="region of interest" description="Disordered" evidence="1">
    <location>
        <begin position="111"/>
        <end position="159"/>
    </location>
</feature>
<proteinExistence type="predicted"/>
<dbReference type="SMART" id="SM00843">
    <property type="entry name" value="Ftsk_gamma"/>
    <property type="match status" value="1"/>
</dbReference>
<accession>A0A3S9UXS0</accession>
<dbReference type="PANTHER" id="PTHR22683">
    <property type="entry name" value="SPORULATION PROTEIN RELATED"/>
    <property type="match status" value="1"/>
</dbReference>
<dbReference type="Pfam" id="PF09397">
    <property type="entry name" value="FtsK_gamma"/>
    <property type="match status" value="1"/>
</dbReference>
<gene>
    <name evidence="3" type="ORF">EI981_11990</name>
</gene>
<dbReference type="Pfam" id="PF10668">
    <property type="entry name" value="Phage_terminase"/>
    <property type="match status" value="1"/>
</dbReference>
<sequence length="189" mass="21700">MGRQRDPNRDKAKEIYLSSNGEISTERSEEQPIEIDTEDGEQDELFISAVQIVAEAKQASCSLLQRRMRIGYTRAARLIDAMERRQFVGPYLGDKPREVYVTPLTIDVLSNEQNASPTKRNAPKKVSERFENTERSKTEKNTPVIEEKPEPEIPDEEGLTPKQRIFVMEYLRDFDGGAILLSVRRLETK</sequence>
<keyword evidence="4" id="KW-1185">Reference proteome</keyword>
<evidence type="ECO:0000256" key="1">
    <source>
        <dbReference type="SAM" id="MobiDB-lite"/>
    </source>
</evidence>